<dbReference type="EMBL" id="CH445330">
    <property type="protein sequence ID" value="EAT88326.2"/>
    <property type="molecule type" value="Genomic_DNA"/>
</dbReference>
<organism evidence="9 10">
    <name type="scientific">Phaeosphaeria nodorum (strain SN15 / ATCC MYA-4574 / FGSC 10173)</name>
    <name type="common">Glume blotch fungus</name>
    <name type="synonym">Parastagonospora nodorum</name>
    <dbReference type="NCBI Taxonomy" id="321614"/>
    <lineage>
        <taxon>Eukaryota</taxon>
        <taxon>Fungi</taxon>
        <taxon>Dikarya</taxon>
        <taxon>Ascomycota</taxon>
        <taxon>Pezizomycotina</taxon>
        <taxon>Dothideomycetes</taxon>
        <taxon>Pleosporomycetidae</taxon>
        <taxon>Pleosporales</taxon>
        <taxon>Pleosporineae</taxon>
        <taxon>Phaeosphaeriaceae</taxon>
        <taxon>Parastagonospora</taxon>
    </lineage>
</organism>
<dbReference type="VEuPathDB" id="FungiDB:JI435_045660"/>
<feature type="compositionally biased region" description="Polar residues" evidence="6">
    <location>
        <begin position="338"/>
        <end position="350"/>
    </location>
</feature>
<evidence type="ECO:0000256" key="3">
    <source>
        <dbReference type="ARBA" id="ARBA00022989"/>
    </source>
</evidence>
<sequence>MNTLSQRDNPPVRPDENQGPTILAATLTVTIAALFAVIARLYVRLRMIRNVGWDVSIFDSVYYGAGRHIEYIEIHEFQNSFRLNFVTQPLYLFAICLTKLSVGFFLLRIAVQPFYKKLIIGIMCFMSFYTIGCFFTIVLQCTDLRVQWDQTVKGTCWSTKTLKSLSYSNQALNILTDVAFSVAIPIPMLWNVQMNRRQKASIIGILGLGMFATAAAVVKLSYVSTYGRSGDWLWDSRDLTIWTVIECNVAIIAGCLPCLKPLFRTVLGSTYGRGTRKTEPSKYISRPYGPGTPQRSRNYSELHSNKTADTDYKGYGGKDAYMLTTIGTEKHMGGDVSRLSSGRSSPNQGKDSSESIARLNSEPGFGGLGRIAVTTKVDVTESEIYDDRQRHGRPKAKEMV</sequence>
<feature type="transmembrane region" description="Helical" evidence="7">
    <location>
        <begin position="202"/>
        <end position="220"/>
    </location>
</feature>
<evidence type="ECO:0000259" key="8">
    <source>
        <dbReference type="Pfam" id="PF20684"/>
    </source>
</evidence>
<dbReference type="PANTHER" id="PTHR33048:SF167">
    <property type="entry name" value="INTEGRAL MEMBRANE PROTEIN"/>
    <property type="match status" value="1"/>
</dbReference>
<accession>Q0UUJ8</accession>
<evidence type="ECO:0000256" key="6">
    <source>
        <dbReference type="SAM" id="MobiDB-lite"/>
    </source>
</evidence>
<dbReference type="STRING" id="321614.Q0UUJ8"/>
<dbReference type="GeneID" id="5971849"/>
<feature type="transmembrane region" description="Helical" evidence="7">
    <location>
        <begin position="90"/>
        <end position="111"/>
    </location>
</feature>
<evidence type="ECO:0000313" key="9">
    <source>
        <dbReference type="EMBL" id="EAT88326.2"/>
    </source>
</evidence>
<evidence type="ECO:0000256" key="2">
    <source>
        <dbReference type="ARBA" id="ARBA00022692"/>
    </source>
</evidence>
<dbReference type="Proteomes" id="UP000001055">
    <property type="component" value="Unassembled WGS sequence"/>
</dbReference>
<keyword evidence="4 7" id="KW-0472">Membrane</keyword>
<dbReference type="AlphaFoldDB" id="Q0UUJ8"/>
<feature type="domain" description="Rhodopsin" evidence="8">
    <location>
        <begin position="48"/>
        <end position="264"/>
    </location>
</feature>
<evidence type="ECO:0000256" key="1">
    <source>
        <dbReference type="ARBA" id="ARBA00004141"/>
    </source>
</evidence>
<keyword evidence="3 7" id="KW-1133">Transmembrane helix</keyword>
<evidence type="ECO:0000313" key="10">
    <source>
        <dbReference type="Proteomes" id="UP000001055"/>
    </source>
</evidence>
<dbReference type="InParanoid" id="Q0UUJ8"/>
<dbReference type="InterPro" id="IPR052337">
    <property type="entry name" value="SAT4-like"/>
</dbReference>
<evidence type="ECO:0000256" key="4">
    <source>
        <dbReference type="ARBA" id="ARBA00023136"/>
    </source>
</evidence>
<dbReference type="eggNOG" id="ENOG502SI68">
    <property type="taxonomic scope" value="Eukaryota"/>
</dbReference>
<reference evidence="10" key="1">
    <citation type="journal article" date="2007" name="Plant Cell">
        <title>Dothideomycete-plant interactions illuminated by genome sequencing and EST analysis of the wheat pathogen Stagonospora nodorum.</title>
        <authorList>
            <person name="Hane J.K."/>
            <person name="Lowe R.G."/>
            <person name="Solomon P.S."/>
            <person name="Tan K.C."/>
            <person name="Schoch C.L."/>
            <person name="Spatafora J.W."/>
            <person name="Crous P.W."/>
            <person name="Kodira C."/>
            <person name="Birren B.W."/>
            <person name="Galagan J.E."/>
            <person name="Torriani S.F."/>
            <person name="McDonald B.A."/>
            <person name="Oliver R.P."/>
        </authorList>
    </citation>
    <scope>NUCLEOTIDE SEQUENCE [LARGE SCALE GENOMIC DNA]</scope>
    <source>
        <strain evidence="10">SN15 / ATCC MYA-4574 / FGSC 10173</strain>
    </source>
</reference>
<feature type="transmembrane region" description="Helical" evidence="7">
    <location>
        <begin position="171"/>
        <end position="190"/>
    </location>
</feature>
<dbReference type="KEGG" id="pno:SNOG_04566"/>
<protein>
    <recommendedName>
        <fullName evidence="8">Rhodopsin domain-containing protein</fullName>
    </recommendedName>
</protein>
<gene>
    <name evidence="9" type="ORF">SNOG_04566</name>
</gene>
<keyword evidence="2 7" id="KW-0812">Transmembrane</keyword>
<comment type="subcellular location">
    <subcellularLocation>
        <location evidence="1">Membrane</location>
        <topology evidence="1">Multi-pass membrane protein</topology>
    </subcellularLocation>
</comment>
<dbReference type="HOGENOM" id="CLU_028200_3_5_1"/>
<comment type="similarity">
    <text evidence="5">Belongs to the SAT4 family.</text>
</comment>
<feature type="transmembrane region" description="Helical" evidence="7">
    <location>
        <begin position="21"/>
        <end position="43"/>
    </location>
</feature>
<dbReference type="PANTHER" id="PTHR33048">
    <property type="entry name" value="PTH11-LIKE INTEGRAL MEMBRANE PROTEIN (AFU_ORTHOLOGUE AFUA_5G11245)"/>
    <property type="match status" value="1"/>
</dbReference>
<name>Q0UUJ8_PHANO</name>
<evidence type="ECO:0000256" key="7">
    <source>
        <dbReference type="SAM" id="Phobius"/>
    </source>
</evidence>
<dbReference type="GO" id="GO:0016020">
    <property type="term" value="C:membrane"/>
    <property type="evidence" value="ECO:0007669"/>
    <property type="project" value="UniProtKB-SubCell"/>
</dbReference>
<feature type="region of interest" description="Disordered" evidence="6">
    <location>
        <begin position="273"/>
        <end position="305"/>
    </location>
</feature>
<dbReference type="InterPro" id="IPR049326">
    <property type="entry name" value="Rhodopsin_dom_fungi"/>
</dbReference>
<dbReference type="RefSeq" id="XP_001794981.1">
    <property type="nucleotide sequence ID" value="XM_001794929.1"/>
</dbReference>
<feature type="region of interest" description="Disordered" evidence="6">
    <location>
        <begin position="332"/>
        <end position="368"/>
    </location>
</feature>
<feature type="transmembrane region" description="Helical" evidence="7">
    <location>
        <begin position="240"/>
        <end position="259"/>
    </location>
</feature>
<dbReference type="Pfam" id="PF20684">
    <property type="entry name" value="Fung_rhodopsin"/>
    <property type="match status" value="1"/>
</dbReference>
<feature type="transmembrane region" description="Helical" evidence="7">
    <location>
        <begin position="118"/>
        <end position="139"/>
    </location>
</feature>
<proteinExistence type="inferred from homology"/>
<evidence type="ECO:0000256" key="5">
    <source>
        <dbReference type="ARBA" id="ARBA00038359"/>
    </source>
</evidence>